<keyword evidence="3" id="KW-1185">Reference proteome</keyword>
<gene>
    <name evidence="2" type="ORF">NP493_260g01010</name>
</gene>
<comment type="caution">
    <text evidence="2">The sequence shown here is derived from an EMBL/GenBank/DDBJ whole genome shotgun (WGS) entry which is preliminary data.</text>
</comment>
<evidence type="ECO:0000313" key="2">
    <source>
        <dbReference type="EMBL" id="KAK2184565.1"/>
    </source>
</evidence>
<name>A0AAD9UCT7_RIDPI</name>
<dbReference type="Proteomes" id="UP001209878">
    <property type="component" value="Unassembled WGS sequence"/>
</dbReference>
<feature type="compositionally biased region" description="Polar residues" evidence="1">
    <location>
        <begin position="29"/>
        <end position="43"/>
    </location>
</feature>
<feature type="region of interest" description="Disordered" evidence="1">
    <location>
        <begin position="1"/>
        <end position="125"/>
    </location>
</feature>
<protein>
    <submittedName>
        <fullName evidence="2">Uncharacterized protein</fullName>
    </submittedName>
</protein>
<evidence type="ECO:0000256" key="1">
    <source>
        <dbReference type="SAM" id="MobiDB-lite"/>
    </source>
</evidence>
<feature type="compositionally biased region" description="Polar residues" evidence="1">
    <location>
        <begin position="11"/>
        <end position="20"/>
    </location>
</feature>
<dbReference type="AlphaFoldDB" id="A0AAD9UCT7"/>
<feature type="compositionally biased region" description="Polar residues" evidence="1">
    <location>
        <begin position="60"/>
        <end position="72"/>
    </location>
</feature>
<organism evidence="2 3">
    <name type="scientific">Ridgeia piscesae</name>
    <name type="common">Tubeworm</name>
    <dbReference type="NCBI Taxonomy" id="27915"/>
    <lineage>
        <taxon>Eukaryota</taxon>
        <taxon>Metazoa</taxon>
        <taxon>Spiralia</taxon>
        <taxon>Lophotrochozoa</taxon>
        <taxon>Annelida</taxon>
        <taxon>Polychaeta</taxon>
        <taxon>Sedentaria</taxon>
        <taxon>Canalipalpata</taxon>
        <taxon>Sabellida</taxon>
        <taxon>Siboglinidae</taxon>
        <taxon>Ridgeia</taxon>
    </lineage>
</organism>
<feature type="compositionally biased region" description="Low complexity" evidence="1">
    <location>
        <begin position="78"/>
        <end position="100"/>
    </location>
</feature>
<proteinExistence type="predicted"/>
<dbReference type="EMBL" id="JAODUO010000260">
    <property type="protein sequence ID" value="KAK2184565.1"/>
    <property type="molecule type" value="Genomic_DNA"/>
</dbReference>
<accession>A0AAD9UCT7</accession>
<evidence type="ECO:0000313" key="3">
    <source>
        <dbReference type="Proteomes" id="UP001209878"/>
    </source>
</evidence>
<sequence>MSAVRSLAMAPSTQQQSRIGSPSVARLQSPHTATQVQPPSRSHSPCPAPPKERAPPAQRECSNSSLSSNGTAHSCGGESNVSSSNSTSNSNNSASSTESVIFRPSSCDELDDNDDCSEPKSVPLTDHISSLRNSRRAAAVARPSNKKMETTFDVCVHTEEKTVTDDTPRETVITEDGDTFDVDIKPMQPIMRSTPYSYLRGLNNSQLLRPSFHIPLTQQNLSLAQSASSRLGGNRPLLDPSKLYVNSMRRTASNCMSMLETDYSSDTDSFDVTAGYMSDGDILRSNHGDDYNSGYMSEGGATIYAKRMQQRFREGMMAVKECMQKSSGLIDDER</sequence>
<reference evidence="2" key="1">
    <citation type="journal article" date="2023" name="Mol. Biol. Evol.">
        <title>Third-Generation Sequencing Reveals the Adaptive Role of the Epigenome in Three Deep-Sea Polychaetes.</title>
        <authorList>
            <person name="Perez M."/>
            <person name="Aroh O."/>
            <person name="Sun Y."/>
            <person name="Lan Y."/>
            <person name="Juniper S.K."/>
            <person name="Young C.R."/>
            <person name="Angers B."/>
            <person name="Qian P.Y."/>
        </authorList>
    </citation>
    <scope>NUCLEOTIDE SEQUENCE</scope>
    <source>
        <strain evidence="2">R07B-5</strain>
    </source>
</reference>